<dbReference type="Pfam" id="PF18367">
    <property type="entry name" value="Rv2175c_C"/>
    <property type="match status" value="1"/>
</dbReference>
<evidence type="ECO:0000313" key="3">
    <source>
        <dbReference type="EMBL" id="MBD8507738.1"/>
    </source>
</evidence>
<feature type="domain" description="Rv2175c C-terminal" evidence="1">
    <location>
        <begin position="73"/>
        <end position="127"/>
    </location>
</feature>
<dbReference type="AlphaFoldDB" id="A0A927PMA0"/>
<comment type="caution">
    <text evidence="3">The sequence shown here is derived from an EMBL/GenBank/DDBJ whole genome shotgun (WGS) entry which is preliminary data.</text>
</comment>
<proteinExistence type="predicted"/>
<accession>A0A927PMA0</accession>
<dbReference type="RefSeq" id="WP_192040201.1">
    <property type="nucleotide sequence ID" value="NZ_JACYWE010000010.1"/>
</dbReference>
<dbReference type="Pfam" id="PF21531">
    <property type="entry name" value="Rv2175c_wHTH"/>
    <property type="match status" value="1"/>
</dbReference>
<sequence>MSTFPVCEDVLAESDEVLSLPDVAEALGIPVTRVHQLLREDQLLAVRRDDIVVVPAVFLDADQERPGRSRILKQLPGLIAVLRDGGFDYDGALAWMYEDDPSLPGRPVDALRTHSAREVVRRAQALAL</sequence>
<name>A0A927PMA0_9ACTN</name>
<dbReference type="Proteomes" id="UP000642993">
    <property type="component" value="Unassembled WGS sequence"/>
</dbReference>
<organism evidence="3 4">
    <name type="scientific">Lolliginicoccus lacisalsi</name>
    <dbReference type="NCBI Taxonomy" id="2742202"/>
    <lineage>
        <taxon>Bacteria</taxon>
        <taxon>Bacillati</taxon>
        <taxon>Actinomycetota</taxon>
        <taxon>Actinomycetes</taxon>
        <taxon>Mycobacteriales</taxon>
        <taxon>Hoyosellaceae</taxon>
        <taxon>Lolliginicoccus</taxon>
    </lineage>
</organism>
<dbReference type="GO" id="GO:0003677">
    <property type="term" value="F:DNA binding"/>
    <property type="evidence" value="ECO:0007669"/>
    <property type="project" value="UniProtKB-KW"/>
</dbReference>
<evidence type="ECO:0000313" key="4">
    <source>
        <dbReference type="Proteomes" id="UP000642993"/>
    </source>
</evidence>
<dbReference type="InterPro" id="IPR048576">
    <property type="entry name" value="Rv2175c_wHTH"/>
</dbReference>
<keyword evidence="4" id="KW-1185">Reference proteome</keyword>
<evidence type="ECO:0000259" key="2">
    <source>
        <dbReference type="Pfam" id="PF21531"/>
    </source>
</evidence>
<reference evidence="3" key="1">
    <citation type="submission" date="2020-09" db="EMBL/GenBank/DDBJ databases">
        <title>Hoyosella lacisalsi sp. nov., a halotolerant actinobacterium isolated from soil of Lake Gudzhirganskoe.</title>
        <authorList>
            <person name="Yang Q."/>
            <person name="Guo P.Y."/>
            <person name="Liu S.W."/>
            <person name="Li F.N."/>
            <person name="Sun C.H."/>
        </authorList>
    </citation>
    <scope>NUCLEOTIDE SEQUENCE</scope>
    <source>
        <strain evidence="3">G463</strain>
    </source>
</reference>
<keyword evidence="3" id="KW-0238">DNA-binding</keyword>
<evidence type="ECO:0000259" key="1">
    <source>
        <dbReference type="Pfam" id="PF18367"/>
    </source>
</evidence>
<protein>
    <submittedName>
        <fullName evidence="3">DNA-binding protein</fullName>
    </submittedName>
</protein>
<gene>
    <name evidence="3" type="ORF">HT102_14715</name>
</gene>
<dbReference type="EMBL" id="JACYWE010000010">
    <property type="protein sequence ID" value="MBD8507738.1"/>
    <property type="molecule type" value="Genomic_DNA"/>
</dbReference>
<feature type="domain" description="DNA-binding protein Rv2175c wHTH" evidence="2">
    <location>
        <begin position="4"/>
        <end position="59"/>
    </location>
</feature>
<dbReference type="InterPro" id="IPR041098">
    <property type="entry name" value="Rv2175c_C"/>
</dbReference>